<feature type="transmembrane region" description="Helical" evidence="2">
    <location>
        <begin position="72"/>
        <end position="93"/>
    </location>
</feature>
<keyword evidence="4" id="KW-1185">Reference proteome</keyword>
<keyword evidence="2" id="KW-0472">Membrane</keyword>
<proteinExistence type="predicted"/>
<feature type="transmembrane region" description="Helical" evidence="2">
    <location>
        <begin position="131"/>
        <end position="149"/>
    </location>
</feature>
<evidence type="ECO:0000256" key="1">
    <source>
        <dbReference type="SAM" id="MobiDB-lite"/>
    </source>
</evidence>
<feature type="transmembrane region" description="Helical" evidence="2">
    <location>
        <begin position="99"/>
        <end position="119"/>
    </location>
</feature>
<feature type="region of interest" description="Disordered" evidence="1">
    <location>
        <begin position="179"/>
        <end position="200"/>
    </location>
</feature>
<dbReference type="EMBL" id="CR931997">
    <property type="protein sequence ID" value="CAI36293.1"/>
    <property type="molecule type" value="Genomic_DNA"/>
</dbReference>
<dbReference type="STRING" id="306537.jk0141"/>
<feature type="transmembrane region" description="Helical" evidence="2">
    <location>
        <begin position="155"/>
        <end position="173"/>
    </location>
</feature>
<reference evidence="3 4" key="1">
    <citation type="journal article" date="2005" name="J. Bacteriol.">
        <title>Complete genome sequence and analysis of the multiresistant nosocomial pathogen Corynebacterium jeikeium K411, a lipid-requiring bacterium of the human skin flora.</title>
        <authorList>
            <person name="Tauch A."/>
            <person name="Kaiser O."/>
            <person name="Hain T."/>
            <person name="Goesmann A."/>
            <person name="Weisshaar B."/>
            <person name="Albersmeier A."/>
            <person name="Bekel T."/>
            <person name="Bischoff N."/>
            <person name="Brune I."/>
            <person name="Chakraborty T."/>
            <person name="Kalinowski J."/>
            <person name="Meyer F."/>
            <person name="Rupp O."/>
            <person name="Schneiker S."/>
            <person name="Viehoever P."/>
            <person name="Puehler A."/>
        </authorList>
    </citation>
    <scope>NUCLEOTIDE SEQUENCE [LARGE SCALE GENOMIC DNA]</scope>
    <source>
        <strain evidence="3 4">K411</strain>
    </source>
</reference>
<feature type="compositionally biased region" description="Acidic residues" evidence="1">
    <location>
        <begin position="18"/>
        <end position="34"/>
    </location>
</feature>
<dbReference type="InterPro" id="IPR046096">
    <property type="entry name" value="DUF6114"/>
</dbReference>
<keyword evidence="2" id="KW-0812">Transmembrane</keyword>
<dbReference type="Pfam" id="PF19609">
    <property type="entry name" value="DUF6114"/>
    <property type="match status" value="1"/>
</dbReference>
<keyword evidence="2" id="KW-1133">Transmembrane helix</keyword>
<feature type="compositionally biased region" description="Polar residues" evidence="1">
    <location>
        <begin position="1"/>
        <end position="14"/>
    </location>
</feature>
<evidence type="ECO:0000313" key="4">
    <source>
        <dbReference type="Proteomes" id="UP000000545"/>
    </source>
</evidence>
<feature type="compositionally biased region" description="Basic residues" evidence="1">
    <location>
        <begin position="180"/>
        <end position="193"/>
    </location>
</feature>
<dbReference type="Proteomes" id="UP000000545">
    <property type="component" value="Chromosome"/>
</dbReference>
<dbReference type="OrthoDB" id="2374834at2"/>
<accession>Q4JY14</accession>
<protein>
    <submittedName>
        <fullName evidence="3">Putative membrane protein</fullName>
    </submittedName>
</protein>
<sequence>MPSANSGTDPNTNPELDPNYDPDLDDDLQSDLEADANQGTEIQGTAYQEVEEQDVPAYKNTRGFGNWRRRRPFAAGLFMLLSGIIMIVPAYLSFEVSNIVIQVSTISGVSTLLIGALLITSALMTWFKPDTRLLTGVASLILGIVALPMSNIGGFVLGTLCAVIGGALALSWTDEERAPKGVKKMGKNKGKKRKVDEQAA</sequence>
<dbReference type="AlphaFoldDB" id="Q4JY14"/>
<gene>
    <name evidence="3" type="ordered locus">jk0141</name>
</gene>
<organism evidence="3 4">
    <name type="scientific">Corynebacterium jeikeium (strain K411)</name>
    <dbReference type="NCBI Taxonomy" id="306537"/>
    <lineage>
        <taxon>Bacteria</taxon>
        <taxon>Bacillati</taxon>
        <taxon>Actinomycetota</taxon>
        <taxon>Actinomycetes</taxon>
        <taxon>Mycobacteriales</taxon>
        <taxon>Corynebacteriaceae</taxon>
        <taxon>Corynebacterium</taxon>
    </lineage>
</organism>
<evidence type="ECO:0000313" key="3">
    <source>
        <dbReference type="EMBL" id="CAI36293.1"/>
    </source>
</evidence>
<dbReference type="RefSeq" id="WP_011272875.1">
    <property type="nucleotide sequence ID" value="NC_007164.1"/>
</dbReference>
<name>Q4JY14_CORJK</name>
<dbReference type="PATRIC" id="fig|306537.10.peg.154"/>
<feature type="region of interest" description="Disordered" evidence="1">
    <location>
        <begin position="1"/>
        <end position="38"/>
    </location>
</feature>
<dbReference type="eggNOG" id="COG3247">
    <property type="taxonomic scope" value="Bacteria"/>
</dbReference>
<dbReference type="HOGENOM" id="CLU_1364275_0_0_11"/>
<dbReference type="KEGG" id="cjk:jk0141"/>
<evidence type="ECO:0000256" key="2">
    <source>
        <dbReference type="SAM" id="Phobius"/>
    </source>
</evidence>